<feature type="domain" description="Protein kinase" evidence="12">
    <location>
        <begin position="21"/>
        <end position="287"/>
    </location>
</feature>
<dbReference type="GO" id="GO:0030832">
    <property type="term" value="P:regulation of actin filament length"/>
    <property type="evidence" value="ECO:0007669"/>
    <property type="project" value="TreeGrafter"/>
</dbReference>
<comment type="subcellular location">
    <subcellularLocation>
        <location evidence="2">Cell projection</location>
    </subcellularLocation>
    <subcellularLocation>
        <location evidence="1">Cytoplasm</location>
        <location evidence="1">Cytoskeleton</location>
    </subcellularLocation>
</comment>
<dbReference type="Proteomes" id="UP000014760">
    <property type="component" value="Unassembled WGS sequence"/>
</dbReference>
<dbReference type="EMBL" id="AMQN01005791">
    <property type="status" value="NOT_ANNOTATED_CDS"/>
    <property type="molecule type" value="Genomic_DNA"/>
</dbReference>
<dbReference type="EMBL" id="KB296812">
    <property type="protein sequence ID" value="ELU11297.1"/>
    <property type="molecule type" value="Genomic_DNA"/>
</dbReference>
<reference evidence="15" key="1">
    <citation type="submission" date="2012-12" db="EMBL/GenBank/DDBJ databases">
        <authorList>
            <person name="Hellsten U."/>
            <person name="Grimwood J."/>
            <person name="Chapman J.A."/>
            <person name="Shapiro H."/>
            <person name="Aerts A."/>
            <person name="Otillar R.P."/>
            <person name="Terry A.Y."/>
            <person name="Boore J.L."/>
            <person name="Simakov O."/>
            <person name="Marletaz F."/>
            <person name="Cho S.-J."/>
            <person name="Edsinger-Gonzales E."/>
            <person name="Havlak P."/>
            <person name="Kuo D.-H."/>
            <person name="Larsson T."/>
            <person name="Lv J."/>
            <person name="Arendt D."/>
            <person name="Savage R."/>
            <person name="Osoegawa K."/>
            <person name="de Jong P."/>
            <person name="Lindberg D.R."/>
            <person name="Seaver E.C."/>
            <person name="Weisblat D.A."/>
            <person name="Putnam N.H."/>
            <person name="Grigoriev I.V."/>
            <person name="Rokhsar D.S."/>
        </authorList>
    </citation>
    <scope>NUCLEOTIDE SEQUENCE</scope>
    <source>
        <strain evidence="15">I ESC-2004</strain>
    </source>
</reference>
<dbReference type="OrthoDB" id="8957712at2759"/>
<dbReference type="Gene3D" id="1.10.510.10">
    <property type="entry name" value="Transferase(Phosphotransferase) domain 1"/>
    <property type="match status" value="1"/>
</dbReference>
<dbReference type="PANTHER" id="PTHR46256">
    <property type="entry name" value="AGAP011099-PA"/>
    <property type="match status" value="1"/>
</dbReference>
<dbReference type="FunFam" id="1.10.510.10:FF:000421">
    <property type="entry name" value="Serine/threonine-protein kinase PAK 6"/>
    <property type="match status" value="1"/>
</dbReference>
<dbReference type="GO" id="GO:0005856">
    <property type="term" value="C:cytoskeleton"/>
    <property type="evidence" value="ECO:0007669"/>
    <property type="project" value="UniProtKB-SubCell"/>
</dbReference>
<evidence type="ECO:0000256" key="4">
    <source>
        <dbReference type="ARBA" id="ARBA00022737"/>
    </source>
</evidence>
<keyword evidence="6 10" id="KW-0067">ATP-binding</keyword>
<evidence type="ECO:0000256" key="2">
    <source>
        <dbReference type="ARBA" id="ARBA00004316"/>
    </source>
</evidence>
<dbReference type="PANTHER" id="PTHR46256:SF3">
    <property type="entry name" value="MYOSIN MOTOR DOMAIN-CONTAINING PROTEIN"/>
    <property type="match status" value="1"/>
</dbReference>
<dbReference type="GO" id="GO:0004674">
    <property type="term" value="F:protein serine/threonine kinase activity"/>
    <property type="evidence" value="ECO:0007669"/>
    <property type="project" value="UniProtKB-KW"/>
</dbReference>
<dbReference type="GO" id="GO:0042995">
    <property type="term" value="C:cell projection"/>
    <property type="evidence" value="ECO:0007669"/>
    <property type="project" value="UniProtKB-SubCell"/>
</dbReference>
<evidence type="ECO:0000256" key="6">
    <source>
        <dbReference type="ARBA" id="ARBA00022840"/>
    </source>
</evidence>
<evidence type="ECO:0000313" key="13">
    <source>
        <dbReference type="EMBL" id="ELU11297.1"/>
    </source>
</evidence>
<evidence type="ECO:0000256" key="7">
    <source>
        <dbReference type="ARBA" id="ARBA00023203"/>
    </source>
</evidence>
<evidence type="ECO:0000256" key="5">
    <source>
        <dbReference type="ARBA" id="ARBA00022741"/>
    </source>
</evidence>
<sequence length="299" mass="33983">MYAELSKVIPFAELDDPRDSWELVSKIGEGTYGEVHKARNIHDGKHIAIKILESINEVVEEIEEEYQILRDLGNHPNIPEFYGLYLKQDPQDEDQLWIAMELCEGGSVTDLAKAQLEDDNPLPESLIAHILKETLLALQHLHSNKVMHRDVKGHNILLTSKAEIKLLDFGVSGHLKSTLARRNTAVGTPFWMAPEVIACEQQLEYDYDVRCDVWSLGVTALELADGAPPMADLHPMRALFKIPRSPPPSLRDPLKWSDEFQDFINKCVIKDFEQRPLVAELLNHPFIRQVPEDTSKVNL</sequence>
<dbReference type="GO" id="GO:0000146">
    <property type="term" value="F:microfilament motor activity"/>
    <property type="evidence" value="ECO:0007669"/>
    <property type="project" value="TreeGrafter"/>
</dbReference>
<keyword evidence="4" id="KW-0677">Repeat</keyword>
<dbReference type="PROSITE" id="PS50011">
    <property type="entry name" value="PROTEIN_KINASE_DOM"/>
    <property type="match status" value="1"/>
</dbReference>
<evidence type="ECO:0000313" key="14">
    <source>
        <dbReference type="EnsemblMetazoa" id="CapteP5016"/>
    </source>
</evidence>
<keyword evidence="5 10" id="KW-0547">Nucleotide-binding</keyword>
<name>R7UYF3_CAPTE</name>
<evidence type="ECO:0000256" key="8">
    <source>
        <dbReference type="ARBA" id="ARBA00023212"/>
    </source>
</evidence>
<comment type="similarity">
    <text evidence="11">Belongs to the protein kinase superfamily.</text>
</comment>
<dbReference type="SMART" id="SM00220">
    <property type="entry name" value="S_TKc"/>
    <property type="match status" value="1"/>
</dbReference>
<evidence type="ECO:0000259" key="12">
    <source>
        <dbReference type="PROSITE" id="PS50011"/>
    </source>
</evidence>
<keyword evidence="7" id="KW-0009">Actin-binding</keyword>
<dbReference type="InterPro" id="IPR052409">
    <property type="entry name" value="Myosin-III_kinase_activity"/>
</dbReference>
<evidence type="ECO:0000256" key="3">
    <source>
        <dbReference type="ARBA" id="ARBA00022490"/>
    </source>
</evidence>
<gene>
    <name evidence="13" type="ORF">CAPTEDRAFT_5016</name>
</gene>
<evidence type="ECO:0000256" key="11">
    <source>
        <dbReference type="RuleBase" id="RU000304"/>
    </source>
</evidence>
<dbReference type="PIRSF" id="PIRSF000654">
    <property type="entry name" value="Integrin-linked_kinase"/>
    <property type="match status" value="1"/>
</dbReference>
<keyword evidence="11" id="KW-0418">Kinase</keyword>
<dbReference type="PROSITE" id="PS00107">
    <property type="entry name" value="PROTEIN_KINASE_ATP"/>
    <property type="match status" value="1"/>
</dbReference>
<dbReference type="PROSITE" id="PS00108">
    <property type="entry name" value="PROTEIN_KINASE_ST"/>
    <property type="match status" value="1"/>
</dbReference>
<dbReference type="AlphaFoldDB" id="R7UYF3"/>
<keyword evidence="3" id="KW-0963">Cytoplasm</keyword>
<protein>
    <recommendedName>
        <fullName evidence="12">Protein kinase domain-containing protein</fullName>
    </recommendedName>
</protein>
<dbReference type="Pfam" id="PF00069">
    <property type="entry name" value="Pkinase"/>
    <property type="match status" value="1"/>
</dbReference>
<dbReference type="InterPro" id="IPR011009">
    <property type="entry name" value="Kinase-like_dom_sf"/>
</dbReference>
<organism evidence="13">
    <name type="scientific">Capitella teleta</name>
    <name type="common">Polychaete worm</name>
    <dbReference type="NCBI Taxonomy" id="283909"/>
    <lineage>
        <taxon>Eukaryota</taxon>
        <taxon>Metazoa</taxon>
        <taxon>Spiralia</taxon>
        <taxon>Lophotrochozoa</taxon>
        <taxon>Annelida</taxon>
        <taxon>Polychaeta</taxon>
        <taxon>Sedentaria</taxon>
        <taxon>Scolecida</taxon>
        <taxon>Capitellidae</taxon>
        <taxon>Capitella</taxon>
    </lineage>
</organism>
<dbReference type="HOGENOM" id="CLU_000288_63_23_1"/>
<keyword evidence="8" id="KW-0206">Cytoskeleton</keyword>
<keyword evidence="15" id="KW-1185">Reference proteome</keyword>
<reference evidence="13 15" key="2">
    <citation type="journal article" date="2013" name="Nature">
        <title>Insights into bilaterian evolution from three spiralian genomes.</title>
        <authorList>
            <person name="Simakov O."/>
            <person name="Marletaz F."/>
            <person name="Cho S.J."/>
            <person name="Edsinger-Gonzales E."/>
            <person name="Havlak P."/>
            <person name="Hellsten U."/>
            <person name="Kuo D.H."/>
            <person name="Larsson T."/>
            <person name="Lv J."/>
            <person name="Arendt D."/>
            <person name="Savage R."/>
            <person name="Osoegawa K."/>
            <person name="de Jong P."/>
            <person name="Grimwood J."/>
            <person name="Chapman J.A."/>
            <person name="Shapiro H."/>
            <person name="Aerts A."/>
            <person name="Otillar R.P."/>
            <person name="Terry A.Y."/>
            <person name="Boore J.L."/>
            <person name="Grigoriev I.V."/>
            <person name="Lindberg D.R."/>
            <person name="Seaver E.C."/>
            <person name="Weisblat D.A."/>
            <person name="Putnam N.H."/>
            <person name="Rokhsar D.S."/>
        </authorList>
    </citation>
    <scope>NUCLEOTIDE SEQUENCE</scope>
    <source>
        <strain evidence="13 15">I ESC-2004</strain>
    </source>
</reference>
<reference evidence="14" key="3">
    <citation type="submission" date="2015-06" db="UniProtKB">
        <authorList>
            <consortium name="EnsemblMetazoa"/>
        </authorList>
    </citation>
    <scope>IDENTIFICATION</scope>
</reference>
<dbReference type="InterPro" id="IPR017441">
    <property type="entry name" value="Protein_kinase_ATP_BS"/>
</dbReference>
<dbReference type="EnsemblMetazoa" id="CapteT5016">
    <property type="protein sequence ID" value="CapteP5016"/>
    <property type="gene ID" value="CapteG5016"/>
</dbReference>
<evidence type="ECO:0000313" key="15">
    <source>
        <dbReference type="Proteomes" id="UP000014760"/>
    </source>
</evidence>
<evidence type="ECO:0000256" key="10">
    <source>
        <dbReference type="PROSITE-ProRule" id="PRU10141"/>
    </source>
</evidence>
<evidence type="ECO:0000256" key="9">
    <source>
        <dbReference type="ARBA" id="ARBA00023273"/>
    </source>
</evidence>
<dbReference type="OMA" id="DTMKPLY"/>
<dbReference type="SUPFAM" id="SSF56112">
    <property type="entry name" value="Protein kinase-like (PK-like)"/>
    <property type="match status" value="1"/>
</dbReference>
<proteinExistence type="inferred from homology"/>
<dbReference type="STRING" id="283909.R7UYF3"/>
<dbReference type="InterPro" id="IPR008271">
    <property type="entry name" value="Ser/Thr_kinase_AS"/>
</dbReference>
<dbReference type="GO" id="GO:0005524">
    <property type="term" value="F:ATP binding"/>
    <property type="evidence" value="ECO:0007669"/>
    <property type="project" value="UniProtKB-UniRule"/>
</dbReference>
<keyword evidence="9" id="KW-0966">Cell projection</keyword>
<keyword evidence="11" id="KW-0808">Transferase</keyword>
<dbReference type="InterPro" id="IPR000719">
    <property type="entry name" value="Prot_kinase_dom"/>
</dbReference>
<evidence type="ECO:0000256" key="1">
    <source>
        <dbReference type="ARBA" id="ARBA00004245"/>
    </source>
</evidence>
<dbReference type="GO" id="GO:0003779">
    <property type="term" value="F:actin binding"/>
    <property type="evidence" value="ECO:0007669"/>
    <property type="project" value="UniProtKB-KW"/>
</dbReference>
<keyword evidence="11" id="KW-0723">Serine/threonine-protein kinase</keyword>
<accession>R7UYF3</accession>
<feature type="binding site" evidence="10">
    <location>
        <position position="50"/>
    </location>
    <ligand>
        <name>ATP</name>
        <dbReference type="ChEBI" id="CHEBI:30616"/>
    </ligand>
</feature>